<feature type="transmembrane region" description="Helical" evidence="1">
    <location>
        <begin position="12"/>
        <end position="30"/>
    </location>
</feature>
<name>A0A6L8RX92_9FIRM</name>
<evidence type="ECO:0000313" key="2">
    <source>
        <dbReference type="EMBL" id="MZK40943.1"/>
    </source>
</evidence>
<keyword evidence="1" id="KW-0472">Membrane</keyword>
<gene>
    <name evidence="2" type="ORF">GT528_04310</name>
</gene>
<sequence length="237" mass="25713">MSIGNKKSKKIITIIFGIILVLLIILLVVLTGHKRSLAKQEAAKKAEAKAEKGLELPYQFDDGKLEMKSIFSYAGPNPDNNAEEGDNIAAIQMTNCSDTYLASAKITVTVGDGTKLTYQVEALPAGKTVTAFEVQNQELPDKPAVKKIDAKTQYSNDVSLHEDALTITVEDTNIGLTNISQEAIQNMTVFYHDVMDDEYFGGKSYRKMVESLAAGESTTVTAEECYIGEAAVAGISY</sequence>
<proteinExistence type="predicted"/>
<evidence type="ECO:0000313" key="3">
    <source>
        <dbReference type="Proteomes" id="UP000472916"/>
    </source>
</evidence>
<evidence type="ECO:0000256" key="1">
    <source>
        <dbReference type="SAM" id="Phobius"/>
    </source>
</evidence>
<dbReference type="Proteomes" id="UP000472916">
    <property type="component" value="Unassembled WGS sequence"/>
</dbReference>
<dbReference type="AlphaFoldDB" id="A0A6L8RX92"/>
<keyword evidence="1" id="KW-0812">Transmembrane</keyword>
<organism evidence="2 3">
    <name type="scientific">Dorea longicatena</name>
    <dbReference type="NCBI Taxonomy" id="88431"/>
    <lineage>
        <taxon>Bacteria</taxon>
        <taxon>Bacillati</taxon>
        <taxon>Bacillota</taxon>
        <taxon>Clostridia</taxon>
        <taxon>Lachnospirales</taxon>
        <taxon>Lachnospiraceae</taxon>
        <taxon>Dorea</taxon>
    </lineage>
</organism>
<protein>
    <submittedName>
        <fullName evidence="2">Uncharacterized protein</fullName>
    </submittedName>
</protein>
<dbReference type="EMBL" id="WWSC01000004">
    <property type="protein sequence ID" value="MZK40943.1"/>
    <property type="molecule type" value="Genomic_DNA"/>
</dbReference>
<reference evidence="2 3" key="1">
    <citation type="journal article" date="2019" name="Nat. Med.">
        <title>A library of human gut bacterial isolates paired with longitudinal multiomics data enables mechanistic microbiome research.</title>
        <authorList>
            <person name="Poyet M."/>
            <person name="Groussin M."/>
            <person name="Gibbons S.M."/>
            <person name="Avila-Pacheco J."/>
            <person name="Jiang X."/>
            <person name="Kearney S.M."/>
            <person name="Perrotta A.R."/>
            <person name="Berdy B."/>
            <person name="Zhao S."/>
            <person name="Lieberman T.D."/>
            <person name="Swanson P.K."/>
            <person name="Smith M."/>
            <person name="Roesemann S."/>
            <person name="Alexander J.E."/>
            <person name="Rich S.A."/>
            <person name="Livny J."/>
            <person name="Vlamakis H."/>
            <person name="Clish C."/>
            <person name="Bullock K."/>
            <person name="Deik A."/>
            <person name="Scott J."/>
            <person name="Pierce K.A."/>
            <person name="Xavier R.J."/>
            <person name="Alm E.J."/>
        </authorList>
    </citation>
    <scope>NUCLEOTIDE SEQUENCE [LARGE SCALE GENOMIC DNA]</scope>
    <source>
        <strain evidence="2 3">BIOML-A6</strain>
    </source>
</reference>
<keyword evidence="1" id="KW-1133">Transmembrane helix</keyword>
<comment type="caution">
    <text evidence="2">The sequence shown here is derived from an EMBL/GenBank/DDBJ whole genome shotgun (WGS) entry which is preliminary data.</text>
</comment>
<dbReference type="RefSeq" id="WP_130096341.1">
    <property type="nucleotide sequence ID" value="NZ_RCYC01000003.1"/>
</dbReference>
<accession>A0A6L8RX92</accession>